<evidence type="ECO:0000259" key="3">
    <source>
        <dbReference type="SMART" id="SM00093"/>
    </source>
</evidence>
<evidence type="ECO:0000313" key="5">
    <source>
        <dbReference type="Proteomes" id="UP000181917"/>
    </source>
</evidence>
<reference evidence="4 5" key="1">
    <citation type="submission" date="2016-10" db="EMBL/GenBank/DDBJ databases">
        <authorList>
            <person name="de Groot N.N."/>
        </authorList>
    </citation>
    <scope>NUCLEOTIDE SEQUENCE [LARGE SCALE GENOMIC DNA]</scope>
    <source>
        <strain evidence="4 5">DSM 20117</strain>
    </source>
</reference>
<accession>A0A1H0ZB07</accession>
<dbReference type="InterPro" id="IPR036186">
    <property type="entry name" value="Serpin_sf"/>
</dbReference>
<evidence type="ECO:0000256" key="2">
    <source>
        <dbReference type="SAM" id="SignalP"/>
    </source>
</evidence>
<dbReference type="Gene3D" id="3.30.497.10">
    <property type="entry name" value="Antithrombin, subunit I, domain 2"/>
    <property type="match status" value="1"/>
</dbReference>
<dbReference type="GO" id="GO:0005615">
    <property type="term" value="C:extracellular space"/>
    <property type="evidence" value="ECO:0007669"/>
    <property type="project" value="InterPro"/>
</dbReference>
<evidence type="ECO:0000313" key="4">
    <source>
        <dbReference type="EMBL" id="SDQ24610.1"/>
    </source>
</evidence>
<sequence length="419" mass="44489">MRTRTTAVLAALGLVPVLTLAGCGAPEPELLAADGVQQQSVALQEYPEAVASLQDATLKLGAAMLAGQPEANQVTSPASLLYALAMLRTGAGTTTAAEMDAMLGLPAEDRDQAMNALLKSWQEHDGDPGSVDEDEPPARPLLHLANGVFVDTGTPTGEEYLARLAEHYGSGVYPVNYADPATKDKLDSWVDHHTGGRITEAPGGYDEDNTLTLLNAVYFAAAWADPFSPSSTNTEDFTLLDGEVVQAELMGKLLRADYARGEGWQGIDLPYNEGFLMRLVLPDDGSPVLDEAGLAAVNRAMAGADPAMVSLGLPKWEHEHTQDLIPVLRSLGLAETFGETPDLRAIQPEARVTGATQQANITVGEKGTVAAAVTQLDVMAGSLPPQPDVRLDFNRPFLYQIIHAETGLPLFLGTVMDPR</sequence>
<dbReference type="RefSeq" id="WP_236777342.1">
    <property type="nucleotide sequence ID" value="NZ_CP018863.1"/>
</dbReference>
<comment type="similarity">
    <text evidence="1">Belongs to the serpin family.</text>
</comment>
<dbReference type="PANTHER" id="PTHR11461:SF211">
    <property type="entry name" value="GH10112P-RELATED"/>
    <property type="match status" value="1"/>
</dbReference>
<evidence type="ECO:0000256" key="1">
    <source>
        <dbReference type="RuleBase" id="RU000411"/>
    </source>
</evidence>
<dbReference type="PROSITE" id="PS51257">
    <property type="entry name" value="PROKAR_LIPOPROTEIN"/>
    <property type="match status" value="1"/>
</dbReference>
<dbReference type="SUPFAM" id="SSF56574">
    <property type="entry name" value="Serpins"/>
    <property type="match status" value="1"/>
</dbReference>
<dbReference type="InterPro" id="IPR000215">
    <property type="entry name" value="Serpin_fam"/>
</dbReference>
<dbReference type="SMART" id="SM00093">
    <property type="entry name" value="SERPIN"/>
    <property type="match status" value="1"/>
</dbReference>
<gene>
    <name evidence="4" type="ORF">SAMN04489742_0245</name>
</gene>
<dbReference type="GO" id="GO:0004867">
    <property type="term" value="F:serine-type endopeptidase inhibitor activity"/>
    <property type="evidence" value="ECO:0007669"/>
    <property type="project" value="InterPro"/>
</dbReference>
<dbReference type="EMBL" id="FNKH01000002">
    <property type="protein sequence ID" value="SDQ24610.1"/>
    <property type="molecule type" value="Genomic_DNA"/>
</dbReference>
<keyword evidence="5" id="KW-1185">Reference proteome</keyword>
<dbReference type="InterPro" id="IPR023796">
    <property type="entry name" value="Serpin_dom"/>
</dbReference>
<dbReference type="InterPro" id="IPR042185">
    <property type="entry name" value="Serpin_sf_2"/>
</dbReference>
<keyword evidence="2" id="KW-0732">Signal</keyword>
<protein>
    <submittedName>
        <fullName evidence="4">Serpin B</fullName>
    </submittedName>
</protein>
<dbReference type="Proteomes" id="UP000181917">
    <property type="component" value="Unassembled WGS sequence"/>
</dbReference>
<dbReference type="AlphaFoldDB" id="A0A1H0ZB07"/>
<organism evidence="4 5">
    <name type="scientific">Crystallibacter crystallopoietes</name>
    <dbReference type="NCBI Taxonomy" id="37928"/>
    <lineage>
        <taxon>Bacteria</taxon>
        <taxon>Bacillati</taxon>
        <taxon>Actinomycetota</taxon>
        <taxon>Actinomycetes</taxon>
        <taxon>Micrococcales</taxon>
        <taxon>Micrococcaceae</taxon>
        <taxon>Crystallibacter</taxon>
    </lineage>
</organism>
<feature type="domain" description="Serpin" evidence="3">
    <location>
        <begin position="58"/>
        <end position="418"/>
    </location>
</feature>
<dbReference type="PROSITE" id="PS00284">
    <property type="entry name" value="SERPIN"/>
    <property type="match status" value="1"/>
</dbReference>
<name>A0A1H0ZB07_9MICC</name>
<feature type="signal peptide" evidence="2">
    <location>
        <begin position="1"/>
        <end position="21"/>
    </location>
</feature>
<dbReference type="Pfam" id="PF00079">
    <property type="entry name" value="Serpin"/>
    <property type="match status" value="1"/>
</dbReference>
<dbReference type="InterPro" id="IPR042178">
    <property type="entry name" value="Serpin_sf_1"/>
</dbReference>
<dbReference type="InterPro" id="IPR023795">
    <property type="entry name" value="Serpin_CS"/>
</dbReference>
<dbReference type="STRING" id="37928.SAMN04489742_0245"/>
<dbReference type="CDD" id="cd19590">
    <property type="entry name" value="serpin_thermopin-like"/>
    <property type="match status" value="1"/>
</dbReference>
<dbReference type="Gene3D" id="2.30.39.10">
    <property type="entry name" value="Alpha-1-antitrypsin, domain 1"/>
    <property type="match status" value="1"/>
</dbReference>
<dbReference type="PANTHER" id="PTHR11461">
    <property type="entry name" value="SERINE PROTEASE INHIBITOR, SERPIN"/>
    <property type="match status" value="1"/>
</dbReference>
<proteinExistence type="inferred from homology"/>
<feature type="chain" id="PRO_5039078754" evidence="2">
    <location>
        <begin position="22"/>
        <end position="419"/>
    </location>
</feature>